<dbReference type="InterPro" id="IPR002182">
    <property type="entry name" value="NB-ARC"/>
</dbReference>
<dbReference type="PRINTS" id="PR00364">
    <property type="entry name" value="DISEASERSIST"/>
</dbReference>
<dbReference type="InterPro" id="IPR044974">
    <property type="entry name" value="Disease_R_plants"/>
</dbReference>
<dbReference type="AlphaFoldDB" id="A0A2U1NFK6"/>
<dbReference type="Pfam" id="PF00931">
    <property type="entry name" value="NB-ARC"/>
    <property type="match status" value="2"/>
</dbReference>
<dbReference type="EC" id="3.2.2.6" evidence="1"/>
<dbReference type="Pfam" id="PF01582">
    <property type="entry name" value="TIR"/>
    <property type="match status" value="1"/>
</dbReference>
<protein>
    <recommendedName>
        <fullName evidence="1">ADP-ribosyl cyclase/cyclic ADP-ribose hydrolase</fullName>
        <ecNumber evidence="1">3.2.2.6</ecNumber>
    </recommendedName>
</protein>
<evidence type="ECO:0000256" key="1">
    <source>
        <dbReference type="ARBA" id="ARBA00011982"/>
    </source>
</evidence>
<dbReference type="EMBL" id="PKPP01002932">
    <property type="protein sequence ID" value="PWA72236.1"/>
    <property type="molecule type" value="Genomic_DNA"/>
</dbReference>
<evidence type="ECO:0000256" key="3">
    <source>
        <dbReference type="ARBA" id="ARBA00022737"/>
    </source>
</evidence>
<evidence type="ECO:0000256" key="2">
    <source>
        <dbReference type="ARBA" id="ARBA00022614"/>
    </source>
</evidence>
<dbReference type="Gene3D" id="1.10.8.430">
    <property type="entry name" value="Helical domain of apoptotic protease-activating factors"/>
    <property type="match status" value="2"/>
</dbReference>
<dbReference type="SUPFAM" id="SSF52200">
    <property type="entry name" value="Toll/Interleukin receptor TIR domain"/>
    <property type="match status" value="1"/>
</dbReference>
<dbReference type="InterPro" id="IPR036390">
    <property type="entry name" value="WH_DNA-bd_sf"/>
</dbReference>
<dbReference type="GO" id="GO:0061809">
    <property type="term" value="F:NAD+ nucleosidase activity, cyclic ADP-ribose generating"/>
    <property type="evidence" value="ECO:0007669"/>
    <property type="project" value="UniProtKB-EC"/>
</dbReference>
<dbReference type="SUPFAM" id="SSF52540">
    <property type="entry name" value="P-loop containing nucleoside triphosphate hydrolases"/>
    <property type="match status" value="2"/>
</dbReference>
<keyword evidence="2" id="KW-0433">Leucine-rich repeat</keyword>
<dbReference type="SMART" id="SM00382">
    <property type="entry name" value="AAA"/>
    <property type="match status" value="1"/>
</dbReference>
<organism evidence="9 10">
    <name type="scientific">Artemisia annua</name>
    <name type="common">Sweet wormwood</name>
    <dbReference type="NCBI Taxonomy" id="35608"/>
    <lineage>
        <taxon>Eukaryota</taxon>
        <taxon>Viridiplantae</taxon>
        <taxon>Streptophyta</taxon>
        <taxon>Embryophyta</taxon>
        <taxon>Tracheophyta</taxon>
        <taxon>Spermatophyta</taxon>
        <taxon>Magnoliopsida</taxon>
        <taxon>eudicotyledons</taxon>
        <taxon>Gunneridae</taxon>
        <taxon>Pentapetalae</taxon>
        <taxon>asterids</taxon>
        <taxon>campanulids</taxon>
        <taxon>Asterales</taxon>
        <taxon>Asteraceae</taxon>
        <taxon>Asteroideae</taxon>
        <taxon>Anthemideae</taxon>
        <taxon>Artemisiinae</taxon>
        <taxon>Artemisia</taxon>
    </lineage>
</organism>
<dbReference type="InterPro" id="IPR045344">
    <property type="entry name" value="C-JID"/>
</dbReference>
<dbReference type="GO" id="GO:0007165">
    <property type="term" value="P:signal transduction"/>
    <property type="evidence" value="ECO:0007669"/>
    <property type="project" value="InterPro"/>
</dbReference>
<dbReference type="Pfam" id="PF20160">
    <property type="entry name" value="C-JID"/>
    <property type="match status" value="1"/>
</dbReference>
<evidence type="ECO:0000256" key="4">
    <source>
        <dbReference type="ARBA" id="ARBA00022801"/>
    </source>
</evidence>
<dbReference type="FunFam" id="3.40.50.10140:FF:000007">
    <property type="entry name" value="Disease resistance protein (TIR-NBS-LRR class)"/>
    <property type="match status" value="1"/>
</dbReference>
<dbReference type="PANTHER" id="PTHR11017:SF573">
    <property type="entry name" value="ADP-RIBOSYL CYCLASE_CYCLIC ADP-RIBOSE HYDROLASE"/>
    <property type="match status" value="1"/>
</dbReference>
<dbReference type="GO" id="GO:0043531">
    <property type="term" value="F:ADP binding"/>
    <property type="evidence" value="ECO:0007669"/>
    <property type="project" value="InterPro"/>
</dbReference>
<sequence>MATTSIPHRWKYDVFVSFRGEDIRKNFMDHMFNDSKHKGIQAFRDDTKLPKGKEISPHLYKAIEESRFLIVIFSKNYASSTWCLRELVKILQCKQMENPKHEVQIIFYDVKPNVVRKKTGSYAGAFAKHDVSNRTEVDKWKEALSMAANLSGWDLQDMTNGFESKFIYSISREILKKLCDGPLHVGENLVGIDFRFDKLNLSRFVGSNKVNMIGICGISGIGKTTLAKAIYNLMYVHFEGNCFCEDVKEVTKRQGLIQVQLHMIGKILKIEDFKISSVGEGIMVIKKIMSSEPILLVLDDVDHHDQLKALAGSASWFCPGSLIIFTCKDKQLLRSHRVDEIHDMDFLDEDESLRLFSLHAFEEKHPSTGYQEVAEKAVNYVQGHPLALIVLGCFLYGKTVGQWVSELERLKKHPNEEIHRISSVGEGIMVIKKIMSSKPILLVLDDVDHHDQLKALAGSSSWFCPGSLIIFTGKDKQLLRSHRVDEIHDMYFLDEDESLKLFSLHAFEEKHPSTGFQELAEKAVNYVQGHPLALIVLGCFLYGKTVGQWVSELERLKKHPNEEIHRVLRLSYDGLNLQQQNILLDIACLFVGENNDFVASILDGCNFFADTNIRVLVDKSLITISSDKSLQMHDLIQIMAREIIYEESIMSGNQRRLWNSYEVYNVLSEKKVPITEGVEVLVLSLEKFSQKFHIDANDFARMRKLRILKIYQEEKVSKKKHELKGHNVIFSGNLYYLSNELSLFYWHGCPFKYLPSDFYPKNIVAIDLSYSNIKHFWTTPKCFRRLKVMKLRYCCNLTTTPDFSQITNLEELSLEGCVNLVNIHPSIGMLKRLVVGQWKIQPRWWTSIAAPFGLLSKQQHPQRSISLAEVLYLKGNNFTSLPGSLSQLSHLENLVLDGCKKLEMLAELPLSLLALNASDCTSLREVSRSSKDPFSGRSDYFINCPKLFKNVTIDSEGSILKTQCLDSSITSQGFIHQLSAFIGYSGVETNTGEFFLHVTDYYSLDILYYGNSFIPEWFTNRSTGNHVKVELPSDWCFDKYRGFGTYVVFKCKDPDKLKGYSVKNFDGASLNSNDEFPRNFQNEMIGIRDSYTTWLHYTNIDTWGWKKANNFVTFSFEENNEEVEVKECGARLICDQYLQQEDVTSMFQDLPTPSQHGGAIMLGGWYRGSIWSW</sequence>
<dbReference type="InterPro" id="IPR027417">
    <property type="entry name" value="P-loop_NTPase"/>
</dbReference>
<dbReference type="Gene3D" id="3.80.10.10">
    <property type="entry name" value="Ribonuclease Inhibitor"/>
    <property type="match status" value="2"/>
</dbReference>
<evidence type="ECO:0000259" key="8">
    <source>
        <dbReference type="PROSITE" id="PS50104"/>
    </source>
</evidence>
<dbReference type="InterPro" id="IPR003593">
    <property type="entry name" value="AAA+_ATPase"/>
</dbReference>
<dbReference type="PROSITE" id="PS50104">
    <property type="entry name" value="TIR"/>
    <property type="match status" value="1"/>
</dbReference>
<comment type="caution">
    <text evidence="9">The sequence shown here is derived from an EMBL/GenBank/DDBJ whole genome shotgun (WGS) entry which is preliminary data.</text>
</comment>
<dbReference type="PANTHER" id="PTHR11017">
    <property type="entry name" value="LEUCINE-RICH REPEAT-CONTAINING PROTEIN"/>
    <property type="match status" value="1"/>
</dbReference>
<evidence type="ECO:0000256" key="7">
    <source>
        <dbReference type="ARBA" id="ARBA00047304"/>
    </source>
</evidence>
<keyword evidence="4" id="KW-0378">Hydrolase</keyword>
<gene>
    <name evidence="9" type="ORF">CTI12_AA270990</name>
</gene>
<dbReference type="STRING" id="35608.A0A2U1NFK6"/>
<comment type="catalytic activity">
    <reaction evidence="7">
        <text>NAD(+) + H2O = ADP-D-ribose + nicotinamide + H(+)</text>
        <dbReference type="Rhea" id="RHEA:16301"/>
        <dbReference type="ChEBI" id="CHEBI:15377"/>
        <dbReference type="ChEBI" id="CHEBI:15378"/>
        <dbReference type="ChEBI" id="CHEBI:17154"/>
        <dbReference type="ChEBI" id="CHEBI:57540"/>
        <dbReference type="ChEBI" id="CHEBI:57967"/>
        <dbReference type="EC" id="3.2.2.6"/>
    </reaction>
    <physiologicalReaction direction="left-to-right" evidence="7">
        <dbReference type="Rhea" id="RHEA:16302"/>
    </physiologicalReaction>
</comment>
<dbReference type="InterPro" id="IPR000157">
    <property type="entry name" value="TIR_dom"/>
</dbReference>
<evidence type="ECO:0000313" key="9">
    <source>
        <dbReference type="EMBL" id="PWA72236.1"/>
    </source>
</evidence>
<dbReference type="InterPro" id="IPR042197">
    <property type="entry name" value="Apaf_helical"/>
</dbReference>
<accession>A0A2U1NFK6</accession>
<keyword evidence="3" id="KW-0677">Repeat</keyword>
<dbReference type="OrthoDB" id="1357022at2759"/>
<dbReference type="InterPro" id="IPR058192">
    <property type="entry name" value="WHD_ROQ1-like"/>
</dbReference>
<dbReference type="SUPFAM" id="SSF52058">
    <property type="entry name" value="L domain-like"/>
    <property type="match status" value="1"/>
</dbReference>
<evidence type="ECO:0000256" key="6">
    <source>
        <dbReference type="ARBA" id="ARBA00023027"/>
    </source>
</evidence>
<evidence type="ECO:0000256" key="5">
    <source>
        <dbReference type="ARBA" id="ARBA00022821"/>
    </source>
</evidence>
<dbReference type="Pfam" id="PF23282">
    <property type="entry name" value="WHD_ROQ1"/>
    <property type="match status" value="1"/>
</dbReference>
<reference evidence="9 10" key="1">
    <citation type="journal article" date="2018" name="Mol. Plant">
        <title>The genome of Artemisia annua provides insight into the evolution of Asteraceae family and artemisinin biosynthesis.</title>
        <authorList>
            <person name="Shen Q."/>
            <person name="Zhang L."/>
            <person name="Liao Z."/>
            <person name="Wang S."/>
            <person name="Yan T."/>
            <person name="Shi P."/>
            <person name="Liu M."/>
            <person name="Fu X."/>
            <person name="Pan Q."/>
            <person name="Wang Y."/>
            <person name="Lv Z."/>
            <person name="Lu X."/>
            <person name="Zhang F."/>
            <person name="Jiang W."/>
            <person name="Ma Y."/>
            <person name="Chen M."/>
            <person name="Hao X."/>
            <person name="Li L."/>
            <person name="Tang Y."/>
            <person name="Lv G."/>
            <person name="Zhou Y."/>
            <person name="Sun X."/>
            <person name="Brodelius P.E."/>
            <person name="Rose J.K.C."/>
            <person name="Tang K."/>
        </authorList>
    </citation>
    <scope>NUCLEOTIDE SEQUENCE [LARGE SCALE GENOMIC DNA]</scope>
    <source>
        <strain evidence="10">cv. Huhao1</strain>
        <tissue evidence="9">Leaf</tissue>
    </source>
</reference>
<proteinExistence type="predicted"/>
<dbReference type="Gene3D" id="3.40.50.10140">
    <property type="entry name" value="Toll/interleukin-1 receptor homology (TIR) domain"/>
    <property type="match status" value="1"/>
</dbReference>
<keyword evidence="6" id="KW-0520">NAD</keyword>
<dbReference type="InterPro" id="IPR032675">
    <property type="entry name" value="LRR_dom_sf"/>
</dbReference>
<dbReference type="SMART" id="SM00255">
    <property type="entry name" value="TIR"/>
    <property type="match status" value="1"/>
</dbReference>
<dbReference type="Gene3D" id="3.40.50.300">
    <property type="entry name" value="P-loop containing nucleotide triphosphate hydrolases"/>
    <property type="match status" value="1"/>
</dbReference>
<dbReference type="InterPro" id="IPR035897">
    <property type="entry name" value="Toll_tir_struct_dom_sf"/>
</dbReference>
<keyword evidence="10" id="KW-1185">Reference proteome</keyword>
<evidence type="ECO:0000313" key="10">
    <source>
        <dbReference type="Proteomes" id="UP000245207"/>
    </source>
</evidence>
<dbReference type="SUPFAM" id="SSF46785">
    <property type="entry name" value="Winged helix' DNA-binding domain"/>
    <property type="match status" value="1"/>
</dbReference>
<keyword evidence="5" id="KW-0611">Plant defense</keyword>
<feature type="domain" description="TIR" evidence="8">
    <location>
        <begin position="10"/>
        <end position="178"/>
    </location>
</feature>
<dbReference type="Proteomes" id="UP000245207">
    <property type="component" value="Unassembled WGS sequence"/>
</dbReference>
<name>A0A2U1NFK6_ARTAN</name>
<dbReference type="GO" id="GO:0006952">
    <property type="term" value="P:defense response"/>
    <property type="evidence" value="ECO:0007669"/>
    <property type="project" value="UniProtKB-KW"/>
</dbReference>